<dbReference type="InterPro" id="IPR029058">
    <property type="entry name" value="AB_hydrolase_fold"/>
</dbReference>
<dbReference type="FunFam" id="3.40.50.720:FF:000084">
    <property type="entry name" value="Short-chain dehydrogenase reductase"/>
    <property type="match status" value="1"/>
</dbReference>
<dbReference type="PRINTS" id="PR00080">
    <property type="entry name" value="SDRFAMILY"/>
</dbReference>
<organism evidence="4 5">
    <name type="scientific">Actinopolyspora saharensis</name>
    <dbReference type="NCBI Taxonomy" id="995062"/>
    <lineage>
        <taxon>Bacteria</taxon>
        <taxon>Bacillati</taxon>
        <taxon>Actinomycetota</taxon>
        <taxon>Actinomycetes</taxon>
        <taxon>Actinopolysporales</taxon>
        <taxon>Actinopolysporaceae</taxon>
        <taxon>Actinopolyspora</taxon>
    </lineage>
</organism>
<dbReference type="Pfam" id="PF00106">
    <property type="entry name" value="adh_short"/>
    <property type="match status" value="1"/>
</dbReference>
<accession>A0A1H1EGL0</accession>
<proteinExistence type="inferred from homology"/>
<dbReference type="Gene3D" id="3.40.50.720">
    <property type="entry name" value="NAD(P)-binding Rossmann-like Domain"/>
    <property type="match status" value="1"/>
</dbReference>
<dbReference type="AlphaFoldDB" id="A0A1H1EGL0"/>
<protein>
    <submittedName>
        <fullName evidence="4">Short-chain dehydrogenase</fullName>
    </submittedName>
</protein>
<dbReference type="CDD" id="cd05233">
    <property type="entry name" value="SDR_c"/>
    <property type="match status" value="1"/>
</dbReference>
<dbReference type="RefSeq" id="WP_092524099.1">
    <property type="nucleotide sequence ID" value="NZ_FNKO01000002.1"/>
</dbReference>
<feature type="domain" description="AB hydrolase-1" evidence="3">
    <location>
        <begin position="26"/>
        <end position="146"/>
    </location>
</feature>
<dbReference type="InterPro" id="IPR036291">
    <property type="entry name" value="NAD(P)-bd_dom_sf"/>
</dbReference>
<keyword evidence="2" id="KW-0560">Oxidoreductase</keyword>
<evidence type="ECO:0000256" key="2">
    <source>
        <dbReference type="ARBA" id="ARBA00023002"/>
    </source>
</evidence>
<dbReference type="InterPro" id="IPR002347">
    <property type="entry name" value="SDR_fam"/>
</dbReference>
<dbReference type="Proteomes" id="UP000199301">
    <property type="component" value="Unassembled WGS sequence"/>
</dbReference>
<dbReference type="EMBL" id="FNKO01000002">
    <property type="protein sequence ID" value="SDQ87941.1"/>
    <property type="molecule type" value="Genomic_DNA"/>
</dbReference>
<dbReference type="Pfam" id="PF00561">
    <property type="entry name" value="Abhydrolase_1"/>
    <property type="match status" value="1"/>
</dbReference>
<evidence type="ECO:0000256" key="1">
    <source>
        <dbReference type="ARBA" id="ARBA00006484"/>
    </source>
</evidence>
<dbReference type="Gene3D" id="3.40.50.1820">
    <property type="entry name" value="alpha/beta hydrolase"/>
    <property type="match status" value="1"/>
</dbReference>
<dbReference type="PRINTS" id="PR00081">
    <property type="entry name" value="GDHRDH"/>
</dbReference>
<name>A0A1H1EGL0_9ACTN</name>
<sequence>MSTTRTVTTADGLALAVEQHGDPSGPCVVCVHGYPDDRSVWDEVVSPLAANHHVVTYDVRGAGESERPGERAGYRMDRLVDDLAEVVNAVAPGEAVHLLAHDWGSIQSWHALTDQRLRGRIRSLTSISGPHLDHASSWMREQLRKPTPKRLGKLLRQLARSGYIGFFQLPVLPELAWRSGALRKVIRRLDGSARHCCPRTSDAVAGLELYRENMPPRPRGPRPPRTEVPVQVLAPKGDAFVTAPLQTEVRERVSELFVRELHGGHWLPRQRPEQVAHCTAELVEHLESGAWKRELLRARVSDDESGFEHQLVVVTGAGNGIGRATALAFAAEGAEVVVTDVDEQAASRTAQQARAAGGTATAHALDVSDEAATCRLAERVRAEHGVADVVVNNAGVGLAGKFADTTGSDWREVLDVNLLGVVHGCLAFTEQQIERGRGGRIINIASAAAYLPVKGLSVYSTSKSAVLTLSERLDAELAEHGISVTAVCPGAVHTGITGTTRFVGVDAARQQRHRDTATRLYRLRGFAPEKVAAAVLRAAERPTPVVAVSAEARIGLLLARFAPGLLRAAARTGPRAR</sequence>
<reference evidence="5" key="1">
    <citation type="submission" date="2016-10" db="EMBL/GenBank/DDBJ databases">
        <authorList>
            <person name="Varghese N."/>
            <person name="Submissions S."/>
        </authorList>
    </citation>
    <scope>NUCLEOTIDE SEQUENCE [LARGE SCALE GENOMIC DNA]</scope>
    <source>
        <strain evidence="5">DSM 45459</strain>
    </source>
</reference>
<dbReference type="InterPro" id="IPR000073">
    <property type="entry name" value="AB_hydrolase_1"/>
</dbReference>
<dbReference type="NCBIfam" id="NF004514">
    <property type="entry name" value="PRK05855.1"/>
    <property type="match status" value="1"/>
</dbReference>
<comment type="similarity">
    <text evidence="1">Belongs to the short-chain dehydrogenases/reductases (SDR) family.</text>
</comment>
<gene>
    <name evidence="4" type="ORF">SAMN04489718_2534</name>
</gene>
<evidence type="ECO:0000313" key="4">
    <source>
        <dbReference type="EMBL" id="SDQ87941.1"/>
    </source>
</evidence>
<dbReference type="OrthoDB" id="4220752at2"/>
<keyword evidence="5" id="KW-1185">Reference proteome</keyword>
<dbReference type="STRING" id="995062.SAMN04489718_2534"/>
<evidence type="ECO:0000259" key="3">
    <source>
        <dbReference type="Pfam" id="PF00561"/>
    </source>
</evidence>
<dbReference type="SUPFAM" id="SSF53474">
    <property type="entry name" value="alpha/beta-Hydrolases"/>
    <property type="match status" value="1"/>
</dbReference>
<dbReference type="GO" id="GO:0016491">
    <property type="term" value="F:oxidoreductase activity"/>
    <property type="evidence" value="ECO:0007669"/>
    <property type="project" value="UniProtKB-KW"/>
</dbReference>
<evidence type="ECO:0000313" key="5">
    <source>
        <dbReference type="Proteomes" id="UP000199301"/>
    </source>
</evidence>
<dbReference type="SUPFAM" id="SSF51735">
    <property type="entry name" value="NAD(P)-binding Rossmann-fold domains"/>
    <property type="match status" value="1"/>
</dbReference>
<dbReference type="PANTHER" id="PTHR43391:SF12">
    <property type="entry name" value="OXIDOREDUCTASE EPHD-RELATED"/>
    <property type="match status" value="1"/>
</dbReference>
<dbReference type="PANTHER" id="PTHR43391">
    <property type="entry name" value="RETINOL DEHYDROGENASE-RELATED"/>
    <property type="match status" value="1"/>
</dbReference>